<accession>A0ABP5NGV8</accession>
<reference evidence="2" key="1">
    <citation type="journal article" date="2019" name="Int. J. Syst. Evol. Microbiol.">
        <title>The Global Catalogue of Microorganisms (GCM) 10K type strain sequencing project: providing services to taxonomists for standard genome sequencing and annotation.</title>
        <authorList>
            <consortium name="The Broad Institute Genomics Platform"/>
            <consortium name="The Broad Institute Genome Sequencing Center for Infectious Disease"/>
            <person name="Wu L."/>
            <person name="Ma J."/>
        </authorList>
    </citation>
    <scope>NUCLEOTIDE SEQUENCE [LARGE SCALE GENOMIC DNA]</scope>
    <source>
        <strain evidence="2">JCM 16034</strain>
    </source>
</reference>
<comment type="caution">
    <text evidence="1">The sequence shown here is derived from an EMBL/GenBank/DDBJ whole genome shotgun (WGS) entry which is preliminary data.</text>
</comment>
<evidence type="ECO:0000313" key="1">
    <source>
        <dbReference type="EMBL" id="GAA2198779.1"/>
    </source>
</evidence>
<dbReference type="Proteomes" id="UP001500432">
    <property type="component" value="Unassembled WGS sequence"/>
</dbReference>
<evidence type="ECO:0000313" key="2">
    <source>
        <dbReference type="Proteomes" id="UP001500432"/>
    </source>
</evidence>
<organism evidence="1 2">
    <name type="scientific">Sinomonas flava</name>
    <dbReference type="NCBI Taxonomy" id="496857"/>
    <lineage>
        <taxon>Bacteria</taxon>
        <taxon>Bacillati</taxon>
        <taxon>Actinomycetota</taxon>
        <taxon>Actinomycetes</taxon>
        <taxon>Micrococcales</taxon>
        <taxon>Micrococcaceae</taxon>
        <taxon>Sinomonas</taxon>
    </lineage>
</organism>
<protein>
    <submittedName>
        <fullName evidence="1">Uncharacterized protein</fullName>
    </submittedName>
</protein>
<gene>
    <name evidence="1" type="ORF">GCM10009849_12780</name>
</gene>
<sequence>MGRATPETKRGIMGSIEYGLGFTLDAIDDVELRQVQGAVLEHLLDGKSMWIAAGREGKGMTLFLNPSSQLVFTYGSAPIPEVDQRRVDVYRALIRKFGGIFINHGVVPDEDAMVDAIGEDLDAGGRAGDEGR</sequence>
<keyword evidence="2" id="KW-1185">Reference proteome</keyword>
<dbReference type="EMBL" id="BAAAQW010000003">
    <property type="protein sequence ID" value="GAA2198779.1"/>
    <property type="molecule type" value="Genomic_DNA"/>
</dbReference>
<name>A0ABP5NGV8_9MICC</name>
<proteinExistence type="predicted"/>